<feature type="compositionally biased region" description="Polar residues" evidence="9">
    <location>
        <begin position="242"/>
        <end position="265"/>
    </location>
</feature>
<evidence type="ECO:0000256" key="3">
    <source>
        <dbReference type="ARBA" id="ARBA00020629"/>
    </source>
</evidence>
<comment type="subunit">
    <text evidence="8">Component of the Mediator complex.</text>
</comment>
<reference evidence="11" key="1">
    <citation type="submission" date="2017-01" db="EMBL/GenBank/DDBJ databases">
        <title>Comparative genomics of anhydrobiosis in the tardigrade Hypsibius dujardini.</title>
        <authorList>
            <person name="Yoshida Y."/>
            <person name="Koutsovoulos G."/>
            <person name="Laetsch D."/>
            <person name="Stevens L."/>
            <person name="Kumar S."/>
            <person name="Horikawa D."/>
            <person name="Ishino K."/>
            <person name="Komine S."/>
            <person name="Tomita M."/>
            <person name="Blaxter M."/>
            <person name="Arakawa K."/>
        </authorList>
    </citation>
    <scope>NUCLEOTIDE SEQUENCE [LARGE SCALE GENOMIC DNA]</scope>
    <source>
        <strain evidence="11">Z151</strain>
    </source>
</reference>
<proteinExistence type="inferred from homology"/>
<dbReference type="GO" id="GO:0070847">
    <property type="term" value="C:core mediator complex"/>
    <property type="evidence" value="ECO:0007669"/>
    <property type="project" value="TreeGrafter"/>
</dbReference>
<evidence type="ECO:0000256" key="7">
    <source>
        <dbReference type="ARBA" id="ARBA00031257"/>
    </source>
</evidence>
<name>A0A1W0WE28_HYPEX</name>
<comment type="function">
    <text evidence="8">Component of the Mediator complex, a coactivator involved in the regulated transcription of nearly all RNA polymerase II-dependent genes. Mediator functions as a bridge to convey information from gene-specific regulatory proteins to the basal RNA polymerase II transcription machinery. Mediator is recruited to promoters by direct interactions with regulatory proteins and serves as a scaffold for the assembly of a functional preinitiation complex with RNA polymerase II and the general transcription factors.</text>
</comment>
<organism evidence="10 11">
    <name type="scientific">Hypsibius exemplaris</name>
    <name type="common">Freshwater tardigrade</name>
    <dbReference type="NCBI Taxonomy" id="2072580"/>
    <lineage>
        <taxon>Eukaryota</taxon>
        <taxon>Metazoa</taxon>
        <taxon>Ecdysozoa</taxon>
        <taxon>Tardigrada</taxon>
        <taxon>Eutardigrada</taxon>
        <taxon>Parachela</taxon>
        <taxon>Hypsibioidea</taxon>
        <taxon>Hypsibiidae</taxon>
        <taxon>Hypsibius</taxon>
    </lineage>
</organism>
<keyword evidence="5 8" id="KW-0804">Transcription</keyword>
<evidence type="ECO:0000313" key="11">
    <source>
        <dbReference type="Proteomes" id="UP000192578"/>
    </source>
</evidence>
<dbReference type="PANTHER" id="PTHR13208:SF2">
    <property type="entry name" value="MEDIATOR OF RNA POLYMERASE II TRANSCRIPTION SUBUNIT 4"/>
    <property type="match status" value="1"/>
</dbReference>
<evidence type="ECO:0000256" key="5">
    <source>
        <dbReference type="ARBA" id="ARBA00023163"/>
    </source>
</evidence>
<keyword evidence="6 8" id="KW-0539">Nucleus</keyword>
<evidence type="ECO:0000256" key="4">
    <source>
        <dbReference type="ARBA" id="ARBA00023015"/>
    </source>
</evidence>
<dbReference type="Proteomes" id="UP000192578">
    <property type="component" value="Unassembled WGS sequence"/>
</dbReference>
<dbReference type="InterPro" id="IPR019258">
    <property type="entry name" value="Mediator_Med4"/>
</dbReference>
<sequence>MDPLAERFGEAKELSTKHKMLAVLDEVELIYESLLSLLASQPAVAADPTANSYLSAAKIPVNPEPMYPEEFEKAIIELAELLAERQIDFTKLAANAQKEVEMNVAIQALVVESDRLKEQVIALQLRLKEAEQVLASALHAARQKTDTIKAADEAQLTLDEIIRYAHRISVGFSASAPPNWLPGDPRRPYPTDLEMRAGILARQLDNNQGIPPPQNQILPLTTDGLTATTREYLGSNAGPYTMSPQPLSQTSMDSPKTPVTASLQREASAEEPDVEMMSSDESTTSSSDDE</sequence>
<dbReference type="GO" id="GO:0006357">
    <property type="term" value="P:regulation of transcription by RNA polymerase II"/>
    <property type="evidence" value="ECO:0007669"/>
    <property type="project" value="InterPro"/>
</dbReference>
<evidence type="ECO:0000256" key="8">
    <source>
        <dbReference type="RuleBase" id="RU364141"/>
    </source>
</evidence>
<evidence type="ECO:0000256" key="2">
    <source>
        <dbReference type="ARBA" id="ARBA00009626"/>
    </source>
</evidence>
<evidence type="ECO:0000313" key="10">
    <source>
        <dbReference type="EMBL" id="OQV13466.1"/>
    </source>
</evidence>
<keyword evidence="4 8" id="KW-0805">Transcription regulation</keyword>
<protein>
    <recommendedName>
        <fullName evidence="3 8">Mediator of RNA polymerase II transcription subunit 4</fullName>
    </recommendedName>
    <alternativeName>
        <fullName evidence="7 8">Mediator complex subunit 4</fullName>
    </alternativeName>
</protein>
<keyword evidence="11" id="KW-1185">Reference proteome</keyword>
<comment type="similarity">
    <text evidence="2 8">Belongs to the Mediator complex subunit 4 family.</text>
</comment>
<dbReference type="PANTHER" id="PTHR13208">
    <property type="entry name" value="MEDIATOR OF RNA POLYMERASE II TRANSCRIPTION SUBUNIT 4"/>
    <property type="match status" value="1"/>
</dbReference>
<accession>A0A1W0WE28</accession>
<dbReference type="Pfam" id="PF10018">
    <property type="entry name" value="Med4"/>
    <property type="match status" value="1"/>
</dbReference>
<comment type="subcellular location">
    <subcellularLocation>
        <location evidence="1 8">Nucleus</location>
    </subcellularLocation>
</comment>
<feature type="compositionally biased region" description="Low complexity" evidence="9">
    <location>
        <begin position="275"/>
        <end position="290"/>
    </location>
</feature>
<dbReference type="GO" id="GO:0003712">
    <property type="term" value="F:transcription coregulator activity"/>
    <property type="evidence" value="ECO:0007669"/>
    <property type="project" value="InterPro"/>
</dbReference>
<gene>
    <name evidence="8" type="primary">MED4</name>
    <name evidence="10" type="ORF">BV898_12318</name>
</gene>
<evidence type="ECO:0000256" key="6">
    <source>
        <dbReference type="ARBA" id="ARBA00023242"/>
    </source>
</evidence>
<evidence type="ECO:0000256" key="1">
    <source>
        <dbReference type="ARBA" id="ARBA00004123"/>
    </source>
</evidence>
<dbReference type="GO" id="GO:0016592">
    <property type="term" value="C:mediator complex"/>
    <property type="evidence" value="ECO:0007669"/>
    <property type="project" value="InterPro"/>
</dbReference>
<dbReference type="AlphaFoldDB" id="A0A1W0WE28"/>
<keyword evidence="8" id="KW-0010">Activator</keyword>
<dbReference type="EMBL" id="MTYJ01000123">
    <property type="protein sequence ID" value="OQV13466.1"/>
    <property type="molecule type" value="Genomic_DNA"/>
</dbReference>
<dbReference type="OrthoDB" id="1929813at2759"/>
<feature type="region of interest" description="Disordered" evidence="9">
    <location>
        <begin position="232"/>
        <end position="290"/>
    </location>
</feature>
<comment type="caution">
    <text evidence="10">The sequence shown here is derived from an EMBL/GenBank/DDBJ whole genome shotgun (WGS) entry which is preliminary data.</text>
</comment>
<evidence type="ECO:0000256" key="9">
    <source>
        <dbReference type="SAM" id="MobiDB-lite"/>
    </source>
</evidence>